<organism evidence="1 2">
    <name type="scientific">Streptomyces lavenduligriseus</name>
    <dbReference type="NCBI Taxonomy" id="67315"/>
    <lineage>
        <taxon>Bacteria</taxon>
        <taxon>Bacillati</taxon>
        <taxon>Actinomycetota</taxon>
        <taxon>Actinomycetes</taxon>
        <taxon>Kitasatosporales</taxon>
        <taxon>Streptomycetaceae</taxon>
        <taxon>Streptomyces</taxon>
    </lineage>
</organism>
<dbReference type="InterPro" id="IPR023198">
    <property type="entry name" value="PGP-like_dom2"/>
</dbReference>
<dbReference type="InterPro" id="IPR036412">
    <property type="entry name" value="HAD-like_sf"/>
</dbReference>
<dbReference type="PRINTS" id="PR00413">
    <property type="entry name" value="HADHALOGNASE"/>
</dbReference>
<dbReference type="SFLD" id="SFLDG01129">
    <property type="entry name" value="C1.5:_HAD__Beta-PGM__Phosphata"/>
    <property type="match status" value="1"/>
</dbReference>
<dbReference type="Proteomes" id="UP001202052">
    <property type="component" value="Unassembled WGS sequence"/>
</dbReference>
<evidence type="ECO:0000313" key="1">
    <source>
        <dbReference type="EMBL" id="MCL3996478.1"/>
    </source>
</evidence>
<dbReference type="NCBIfam" id="TIGR01549">
    <property type="entry name" value="HAD-SF-IA-v1"/>
    <property type="match status" value="1"/>
</dbReference>
<reference evidence="1 2" key="1">
    <citation type="submission" date="2022-05" db="EMBL/GenBank/DDBJ databases">
        <title>Genome Resource of Streptomyces lavenduligriseus GA1-1, a Strain with Broad-Spectrum Antifungal Activity against Phytopathogenic Fungi.</title>
        <authorList>
            <person name="Qi D."/>
        </authorList>
    </citation>
    <scope>NUCLEOTIDE SEQUENCE [LARGE SCALE GENOMIC DNA]</scope>
    <source>
        <strain evidence="1 2">GA1-1</strain>
    </source>
</reference>
<name>A0ABT0P0I6_9ACTN</name>
<keyword evidence="1" id="KW-0378">Hydrolase</keyword>
<dbReference type="Gene3D" id="1.10.150.240">
    <property type="entry name" value="Putative phosphatase, domain 2"/>
    <property type="match status" value="1"/>
</dbReference>
<evidence type="ECO:0000313" key="2">
    <source>
        <dbReference type="Proteomes" id="UP001202052"/>
    </source>
</evidence>
<dbReference type="PANTHER" id="PTHR43481:SF4">
    <property type="entry name" value="GLYCEROL-1-PHOSPHATE PHOSPHOHYDROLASE 1-RELATED"/>
    <property type="match status" value="1"/>
</dbReference>
<dbReference type="NCBIfam" id="TIGR01509">
    <property type="entry name" value="HAD-SF-IA-v3"/>
    <property type="match status" value="1"/>
</dbReference>
<comment type="caution">
    <text evidence="1">The sequence shown here is derived from an EMBL/GenBank/DDBJ whole genome shotgun (WGS) entry which is preliminary data.</text>
</comment>
<dbReference type="RefSeq" id="WP_249491562.1">
    <property type="nucleotide sequence ID" value="NZ_JAMCCK010000035.1"/>
</dbReference>
<dbReference type="GO" id="GO:0016787">
    <property type="term" value="F:hydrolase activity"/>
    <property type="evidence" value="ECO:0007669"/>
    <property type="project" value="UniProtKB-KW"/>
</dbReference>
<gene>
    <name evidence="1" type="ORF">M4438_23690</name>
</gene>
<protein>
    <submittedName>
        <fullName evidence="1">HAD-IA family hydrolase</fullName>
    </submittedName>
</protein>
<dbReference type="PANTHER" id="PTHR43481">
    <property type="entry name" value="FRUCTOSE-1-PHOSPHATE PHOSPHATASE"/>
    <property type="match status" value="1"/>
</dbReference>
<dbReference type="Gene3D" id="3.40.50.1000">
    <property type="entry name" value="HAD superfamily/HAD-like"/>
    <property type="match status" value="1"/>
</dbReference>
<dbReference type="InterPro" id="IPR006439">
    <property type="entry name" value="HAD-SF_hydro_IA"/>
</dbReference>
<dbReference type="Pfam" id="PF00702">
    <property type="entry name" value="Hydrolase"/>
    <property type="match status" value="1"/>
</dbReference>
<dbReference type="InterPro" id="IPR051806">
    <property type="entry name" value="HAD-like_SPP"/>
</dbReference>
<dbReference type="SUPFAM" id="SSF56784">
    <property type="entry name" value="HAD-like"/>
    <property type="match status" value="1"/>
</dbReference>
<dbReference type="EMBL" id="JAMCCK010000035">
    <property type="protein sequence ID" value="MCL3996478.1"/>
    <property type="molecule type" value="Genomic_DNA"/>
</dbReference>
<dbReference type="SFLD" id="SFLDS00003">
    <property type="entry name" value="Haloacid_Dehalogenase"/>
    <property type="match status" value="1"/>
</dbReference>
<sequence length="221" mass="22901">MPVPRGMDAVLTAGGVLFDLDGVLVDSSPVIDRVWRAWAARHDIPWEQVVPLLPGRRAVETVALLAPHLDAGEEGAELERVQTADLEGISACRGAVELTEQLAGFPWAIVTSGSRATATTRLRAIGIRLPEVLVTADDVTEGKPSPEGYLQAARRLGLAPERCLVVEDAEAGVRAARAAGARVAGVAGAGLGAAADLVDVTITSPADLLGHIGRAHDPLPG</sequence>
<dbReference type="InterPro" id="IPR023214">
    <property type="entry name" value="HAD_sf"/>
</dbReference>
<accession>A0ABT0P0I6</accession>
<proteinExistence type="predicted"/>
<keyword evidence="2" id="KW-1185">Reference proteome</keyword>